<organism evidence="1 2">
    <name type="scientific">Mesorhizobium escarrei</name>
    <dbReference type="NCBI Taxonomy" id="666018"/>
    <lineage>
        <taxon>Bacteria</taxon>
        <taxon>Pseudomonadati</taxon>
        <taxon>Pseudomonadota</taxon>
        <taxon>Alphaproteobacteria</taxon>
        <taxon>Hyphomicrobiales</taxon>
        <taxon>Phyllobacteriaceae</taxon>
        <taxon>Mesorhizobium</taxon>
    </lineage>
</organism>
<proteinExistence type="predicted"/>
<comment type="caution">
    <text evidence="1">The sequence shown here is derived from an EMBL/GenBank/DDBJ whole genome shotgun (WGS) entry which is preliminary data.</text>
</comment>
<gene>
    <name evidence="1" type="ORF">MES5069_650060</name>
</gene>
<evidence type="ECO:0000313" key="2">
    <source>
        <dbReference type="Proteomes" id="UP001153050"/>
    </source>
</evidence>
<dbReference type="EMBL" id="CAKXZT010000163">
    <property type="protein sequence ID" value="CAH2408122.1"/>
    <property type="molecule type" value="Genomic_DNA"/>
</dbReference>
<evidence type="ECO:0000313" key="1">
    <source>
        <dbReference type="EMBL" id="CAH2408122.1"/>
    </source>
</evidence>
<name>A0ABM9EFN5_9HYPH</name>
<sequence>MVWRNGRDRVDRDGKRFLKRVDTITHVPWSNKVTAADAKGKPLRVARATFARLRDDGIIIRSTSDLTSNTYVVNSAPVTPQVEEVQEAS</sequence>
<accession>A0ABM9EFN5</accession>
<protein>
    <submittedName>
        <fullName evidence="1">Uncharacterized protein</fullName>
    </submittedName>
</protein>
<reference evidence="1 2" key="1">
    <citation type="submission" date="2022-03" db="EMBL/GenBank/DDBJ databases">
        <authorList>
            <person name="Brunel B."/>
        </authorList>
    </citation>
    <scope>NUCLEOTIDE SEQUENCE [LARGE SCALE GENOMIC DNA]</scope>
    <source>
        <strain evidence="1">STM5069sample</strain>
    </source>
</reference>
<keyword evidence="2" id="KW-1185">Reference proteome</keyword>
<dbReference type="Proteomes" id="UP001153050">
    <property type="component" value="Unassembled WGS sequence"/>
</dbReference>